<name>A0A8D8F689_CULPI</name>
<feature type="compositionally biased region" description="Low complexity" evidence="1">
    <location>
        <begin position="80"/>
        <end position="91"/>
    </location>
</feature>
<sequence length="139" mass="15670">MLQKRLFHTKKALQLVIINHLFAQRIFALDLDRASSLSHIVLLPTVVALLRLFFISSSSHTVAPALLRHHPAPRPPNQVRPPRASSSRPPAACLPPSVDFRVRVRAVLNLLQKIVLARRVKVGFARTNDVERQTTRQNV</sequence>
<proteinExistence type="predicted"/>
<protein>
    <submittedName>
        <fullName evidence="2">(northern house mosquito) hypothetical protein</fullName>
    </submittedName>
</protein>
<organism evidence="2">
    <name type="scientific">Culex pipiens</name>
    <name type="common">House mosquito</name>
    <dbReference type="NCBI Taxonomy" id="7175"/>
    <lineage>
        <taxon>Eukaryota</taxon>
        <taxon>Metazoa</taxon>
        <taxon>Ecdysozoa</taxon>
        <taxon>Arthropoda</taxon>
        <taxon>Hexapoda</taxon>
        <taxon>Insecta</taxon>
        <taxon>Pterygota</taxon>
        <taxon>Neoptera</taxon>
        <taxon>Endopterygota</taxon>
        <taxon>Diptera</taxon>
        <taxon>Nematocera</taxon>
        <taxon>Culicoidea</taxon>
        <taxon>Culicidae</taxon>
        <taxon>Culicinae</taxon>
        <taxon>Culicini</taxon>
        <taxon>Culex</taxon>
        <taxon>Culex</taxon>
    </lineage>
</organism>
<evidence type="ECO:0000313" key="2">
    <source>
        <dbReference type="EMBL" id="CAG6460842.1"/>
    </source>
</evidence>
<evidence type="ECO:0000256" key="1">
    <source>
        <dbReference type="SAM" id="MobiDB-lite"/>
    </source>
</evidence>
<dbReference type="EMBL" id="HBUE01041378">
    <property type="protein sequence ID" value="CAG6460842.1"/>
    <property type="molecule type" value="Transcribed_RNA"/>
</dbReference>
<feature type="region of interest" description="Disordered" evidence="1">
    <location>
        <begin position="67"/>
        <end position="91"/>
    </location>
</feature>
<dbReference type="AlphaFoldDB" id="A0A8D8F689"/>
<reference evidence="2" key="1">
    <citation type="submission" date="2021-05" db="EMBL/GenBank/DDBJ databases">
        <authorList>
            <person name="Alioto T."/>
            <person name="Alioto T."/>
            <person name="Gomez Garrido J."/>
        </authorList>
    </citation>
    <scope>NUCLEOTIDE SEQUENCE</scope>
</reference>
<accession>A0A8D8F689</accession>